<feature type="transmembrane region" description="Helical" evidence="8">
    <location>
        <begin position="320"/>
        <end position="337"/>
    </location>
</feature>
<evidence type="ECO:0008006" key="11">
    <source>
        <dbReference type="Google" id="ProtNLM"/>
    </source>
</evidence>
<evidence type="ECO:0000256" key="1">
    <source>
        <dbReference type="ARBA" id="ARBA00004651"/>
    </source>
</evidence>
<feature type="transmembrane region" description="Helical" evidence="8">
    <location>
        <begin position="389"/>
        <end position="405"/>
    </location>
</feature>
<evidence type="ECO:0000313" key="10">
    <source>
        <dbReference type="Proteomes" id="UP000068016"/>
    </source>
</evidence>
<feature type="transmembrane region" description="Helical" evidence="8">
    <location>
        <begin position="294"/>
        <end position="313"/>
    </location>
</feature>
<dbReference type="Pfam" id="PF09594">
    <property type="entry name" value="GT87"/>
    <property type="match status" value="1"/>
</dbReference>
<dbReference type="Proteomes" id="UP000068016">
    <property type="component" value="Unassembled WGS sequence"/>
</dbReference>
<feature type="transmembrane region" description="Helical" evidence="8">
    <location>
        <begin position="96"/>
        <end position="115"/>
    </location>
</feature>
<feature type="transmembrane region" description="Helical" evidence="8">
    <location>
        <begin position="162"/>
        <end position="190"/>
    </location>
</feature>
<dbReference type="InterPro" id="IPR018584">
    <property type="entry name" value="GT87"/>
</dbReference>
<accession>A0A108F0R6</accession>
<comment type="caution">
    <text evidence="9">The sequence shown here is derived from an EMBL/GenBank/DDBJ whole genome shotgun (WGS) entry which is preliminary data.</text>
</comment>
<evidence type="ECO:0000256" key="8">
    <source>
        <dbReference type="SAM" id="Phobius"/>
    </source>
</evidence>
<keyword evidence="4 8" id="KW-0812">Transmembrane</keyword>
<dbReference type="RefSeq" id="WP_060346374.1">
    <property type="nucleotide sequence ID" value="NZ_LPLZ01000022.1"/>
</dbReference>
<dbReference type="EMBL" id="LPLZ01000022">
    <property type="protein sequence ID" value="KWN20961.1"/>
    <property type="molecule type" value="Genomic_DNA"/>
</dbReference>
<keyword evidence="6 8" id="KW-0472">Membrane</keyword>
<keyword evidence="3" id="KW-0808">Transferase</keyword>
<dbReference type="GO" id="GO:0016758">
    <property type="term" value="F:hexosyltransferase activity"/>
    <property type="evidence" value="ECO:0007669"/>
    <property type="project" value="InterPro"/>
</dbReference>
<feature type="transmembrane region" description="Helical" evidence="8">
    <location>
        <begin position="253"/>
        <end position="274"/>
    </location>
</feature>
<feature type="transmembrane region" description="Helical" evidence="8">
    <location>
        <begin position="24"/>
        <end position="46"/>
    </location>
</feature>
<evidence type="ECO:0000256" key="2">
    <source>
        <dbReference type="ARBA" id="ARBA00022475"/>
    </source>
</evidence>
<dbReference type="GO" id="GO:0005886">
    <property type="term" value="C:plasma membrane"/>
    <property type="evidence" value="ECO:0007669"/>
    <property type="project" value="UniProtKB-SubCell"/>
</dbReference>
<evidence type="ECO:0000256" key="6">
    <source>
        <dbReference type="ARBA" id="ARBA00023136"/>
    </source>
</evidence>
<keyword evidence="2" id="KW-1003">Cell membrane</keyword>
<evidence type="ECO:0000313" key="9">
    <source>
        <dbReference type="EMBL" id="KWN20961.1"/>
    </source>
</evidence>
<feature type="transmembrane region" description="Helical" evidence="8">
    <location>
        <begin position="122"/>
        <end position="142"/>
    </location>
</feature>
<gene>
    <name evidence="9" type="ORF">WT83_06055</name>
</gene>
<evidence type="ECO:0000256" key="7">
    <source>
        <dbReference type="ARBA" id="ARBA00024033"/>
    </source>
</evidence>
<protein>
    <recommendedName>
        <fullName evidence="11">DUF2029 domain-containing protein</fullName>
    </recommendedName>
</protein>
<evidence type="ECO:0000256" key="3">
    <source>
        <dbReference type="ARBA" id="ARBA00022679"/>
    </source>
</evidence>
<sequence length="420" mass="45496">MDISPESIRSAEQPVRAWLTPRRVVVYSAVMLAFHALFVAIWTYAMRNSSGDATPHPGADYAVFWVASYVMLHGAPSLAYDLPAFSRLAAELFPNFWHGGFLAWLYPPTSLLLVTPLALLPFAIGYPLFVGFGIVALGLAVWRISDLGTIPGARRFDALVLVAAPCVFVTATFGQNTFLTAACAALAVYWAERRPMWAGLCLALLSAKPQLALLFPFVLVAIHAWRAIAWAALAATAFVALSVLVCGVESLRLFAAGTGIARSLILEHFVAFWLASPTPFAAFRLAGVPLGAAYAAHACIAAIAIASACIAWTQSRDTRLRAAVLAVATLLANPYLWHYELTWLAIAIACMLSIGWRDGWLRGEQSAIALMWALPIVEYLNPWLQLPQIGPAVTLFALLVLLRRARHDAHNASRGGTYTP</sequence>
<organism evidence="9 10">
    <name type="scientific">Burkholderia territorii</name>
    <dbReference type="NCBI Taxonomy" id="1503055"/>
    <lineage>
        <taxon>Bacteria</taxon>
        <taxon>Pseudomonadati</taxon>
        <taxon>Pseudomonadota</taxon>
        <taxon>Betaproteobacteria</taxon>
        <taxon>Burkholderiales</taxon>
        <taxon>Burkholderiaceae</taxon>
        <taxon>Burkholderia</taxon>
        <taxon>Burkholderia cepacia complex</taxon>
    </lineage>
</organism>
<evidence type="ECO:0000256" key="5">
    <source>
        <dbReference type="ARBA" id="ARBA00022989"/>
    </source>
</evidence>
<dbReference type="AlphaFoldDB" id="A0A108F0R6"/>
<proteinExistence type="inferred from homology"/>
<feature type="transmembrane region" description="Helical" evidence="8">
    <location>
        <begin position="228"/>
        <end position="246"/>
    </location>
</feature>
<comment type="similarity">
    <text evidence="7">Belongs to the glycosyltransferase 87 family.</text>
</comment>
<keyword evidence="5 8" id="KW-1133">Transmembrane helix</keyword>
<name>A0A108F0R6_9BURK</name>
<comment type="subcellular location">
    <subcellularLocation>
        <location evidence="1">Cell membrane</location>
        <topology evidence="1">Multi-pass membrane protein</topology>
    </subcellularLocation>
</comment>
<reference evidence="9 10" key="1">
    <citation type="submission" date="2015-11" db="EMBL/GenBank/DDBJ databases">
        <title>Expanding the genomic diversity of Burkholderia species for the development of highly accurate diagnostics.</title>
        <authorList>
            <person name="Sahl J."/>
            <person name="Keim P."/>
            <person name="Wagner D."/>
        </authorList>
    </citation>
    <scope>NUCLEOTIDE SEQUENCE [LARGE SCALE GENOMIC DNA]</scope>
    <source>
        <strain evidence="9 10">MSMB793WGS</strain>
    </source>
</reference>
<feature type="transmembrane region" description="Helical" evidence="8">
    <location>
        <begin position="58"/>
        <end position="76"/>
    </location>
</feature>
<evidence type="ECO:0000256" key="4">
    <source>
        <dbReference type="ARBA" id="ARBA00022692"/>
    </source>
</evidence>